<dbReference type="PANTHER" id="PTHR43634">
    <property type="entry name" value="OW CONDUCTANCE MECHANOSENSITIVE CHANNEL"/>
    <property type="match status" value="1"/>
</dbReference>
<dbReference type="InterPro" id="IPR006686">
    <property type="entry name" value="MscS_channel_CS"/>
</dbReference>
<sequence length="389" mass="43449">MDKESFNEFINLVVDVWQKGVYGVDVGHIIAALLVLFAALVLRGLFSRFVINRLEALTRRTESDVDDEVIEALDGPLRFIPVVIGVFAATELLDLSGTLAQGALMLNRSLITFNIFWALYMLVTPLSFTIRRLRTIFSISMVEWMVKALKGLIIFLGVAAILETWGIEVAPLIAGLGLFGVAVALGAQDLFKNLIAGLFIIGEQRFHPGDWIKIEGVVEGTVEHIGFRTTMVRQFDKAPVYVPNAKLADSAVINFSRMTHRRIYWKIGLVYGTSVEQLKNVRQQIFDYVTQNEDFASPEEVSTFVNVDSFNDSSIDLMLYCFTRTTNWGEWLKIKEALAFEIKNIVEGNGTSFAFPSQSVYLETLPEGAELFQVPEGQDSPKSPEGSRS</sequence>
<dbReference type="PANTHER" id="PTHR43634:SF2">
    <property type="entry name" value="LOW CONDUCTANCE MECHANOSENSITIVE CHANNEL YNAI"/>
    <property type="match status" value="1"/>
</dbReference>
<dbReference type="GO" id="GO:0008381">
    <property type="term" value="F:mechanosensitive monoatomic ion channel activity"/>
    <property type="evidence" value="ECO:0007669"/>
    <property type="project" value="UniProtKB-ARBA"/>
</dbReference>
<comment type="subcellular location">
    <subcellularLocation>
        <location evidence="1">Cell membrane</location>
        <topology evidence="1">Multi-pass membrane protein</topology>
    </subcellularLocation>
</comment>
<accession>A0A501PC41</accession>
<dbReference type="RefSeq" id="WP_139941882.1">
    <property type="nucleotide sequence ID" value="NZ_JBHSYP010000005.1"/>
</dbReference>
<dbReference type="InterPro" id="IPR045042">
    <property type="entry name" value="YnaI-like"/>
</dbReference>
<feature type="domain" description="Mechanosensitive ion channel MscS C-terminal" evidence="9">
    <location>
        <begin position="265"/>
        <end position="352"/>
    </location>
</feature>
<evidence type="ECO:0000313" key="11">
    <source>
        <dbReference type="EMBL" id="TPD57567.1"/>
    </source>
</evidence>
<dbReference type="PROSITE" id="PS01246">
    <property type="entry name" value="UPF0003"/>
    <property type="match status" value="1"/>
</dbReference>
<keyword evidence="3" id="KW-1003">Cell membrane</keyword>
<evidence type="ECO:0000256" key="7">
    <source>
        <dbReference type="SAM" id="Phobius"/>
    </source>
</evidence>
<dbReference type="Gene3D" id="1.10.287.1260">
    <property type="match status" value="1"/>
</dbReference>
<evidence type="ECO:0000256" key="2">
    <source>
        <dbReference type="ARBA" id="ARBA00008017"/>
    </source>
</evidence>
<dbReference type="InterPro" id="IPR006685">
    <property type="entry name" value="MscS_channel_2nd"/>
</dbReference>
<dbReference type="InterPro" id="IPR023408">
    <property type="entry name" value="MscS_beta-dom_sf"/>
</dbReference>
<dbReference type="OrthoDB" id="9814206at2"/>
<dbReference type="Gene3D" id="2.30.30.60">
    <property type="match status" value="1"/>
</dbReference>
<evidence type="ECO:0000256" key="3">
    <source>
        <dbReference type="ARBA" id="ARBA00022475"/>
    </source>
</evidence>
<evidence type="ECO:0000259" key="8">
    <source>
        <dbReference type="Pfam" id="PF00924"/>
    </source>
</evidence>
<evidence type="ECO:0000256" key="1">
    <source>
        <dbReference type="ARBA" id="ARBA00004651"/>
    </source>
</evidence>
<evidence type="ECO:0000256" key="5">
    <source>
        <dbReference type="ARBA" id="ARBA00022989"/>
    </source>
</evidence>
<dbReference type="InterPro" id="IPR049142">
    <property type="entry name" value="MS_channel_1st"/>
</dbReference>
<feature type="domain" description="Mechanosensitive ion channel transmembrane helices 2/3" evidence="10">
    <location>
        <begin position="149"/>
        <end position="188"/>
    </location>
</feature>
<evidence type="ECO:0000256" key="4">
    <source>
        <dbReference type="ARBA" id="ARBA00022692"/>
    </source>
</evidence>
<feature type="transmembrane region" description="Helical" evidence="7">
    <location>
        <begin position="110"/>
        <end position="128"/>
    </location>
</feature>
<dbReference type="SUPFAM" id="SSF82689">
    <property type="entry name" value="Mechanosensitive channel protein MscS (YggB), C-terminal domain"/>
    <property type="match status" value="1"/>
</dbReference>
<feature type="transmembrane region" description="Helical" evidence="7">
    <location>
        <begin position="148"/>
        <end position="167"/>
    </location>
</feature>
<reference evidence="12" key="1">
    <citation type="submission" date="2019-06" db="EMBL/GenBank/DDBJ databases">
        <title>The complete genome of Emcibacter congregatus ZYLT.</title>
        <authorList>
            <person name="Zhao Z."/>
        </authorList>
    </citation>
    <scope>NUCLEOTIDE SEQUENCE [LARGE SCALE GENOMIC DNA]</scope>
    <source>
        <strain evidence="12">MCCC 1A06723</strain>
    </source>
</reference>
<dbReference type="Proteomes" id="UP000319148">
    <property type="component" value="Unassembled WGS sequence"/>
</dbReference>
<dbReference type="SUPFAM" id="SSF50182">
    <property type="entry name" value="Sm-like ribonucleoproteins"/>
    <property type="match status" value="1"/>
</dbReference>
<dbReference type="InterPro" id="IPR049278">
    <property type="entry name" value="MS_channel_C"/>
</dbReference>
<keyword evidence="12" id="KW-1185">Reference proteome</keyword>
<dbReference type="Pfam" id="PF21088">
    <property type="entry name" value="MS_channel_1st"/>
    <property type="match status" value="1"/>
</dbReference>
<keyword evidence="6 7" id="KW-0472">Membrane</keyword>
<evidence type="ECO:0000256" key="6">
    <source>
        <dbReference type="ARBA" id="ARBA00023136"/>
    </source>
</evidence>
<dbReference type="SUPFAM" id="SSF82861">
    <property type="entry name" value="Mechanosensitive channel protein MscS (YggB), transmembrane region"/>
    <property type="match status" value="1"/>
</dbReference>
<evidence type="ECO:0000259" key="10">
    <source>
        <dbReference type="Pfam" id="PF21088"/>
    </source>
</evidence>
<dbReference type="Pfam" id="PF21082">
    <property type="entry name" value="MS_channel_3rd"/>
    <property type="match status" value="1"/>
</dbReference>
<feature type="transmembrane region" description="Helical" evidence="7">
    <location>
        <begin position="173"/>
        <end position="191"/>
    </location>
</feature>
<protein>
    <submittedName>
        <fullName evidence="11">Mechanosensitive ion channel family protein</fullName>
    </submittedName>
</protein>
<feature type="domain" description="Mechanosensitive ion channel MscS" evidence="8">
    <location>
        <begin position="189"/>
        <end position="257"/>
    </location>
</feature>
<comment type="caution">
    <text evidence="11">The sequence shown here is derived from an EMBL/GenBank/DDBJ whole genome shotgun (WGS) entry which is preliminary data.</text>
</comment>
<keyword evidence="5 7" id="KW-1133">Transmembrane helix</keyword>
<dbReference type="InterPro" id="IPR010920">
    <property type="entry name" value="LSM_dom_sf"/>
</dbReference>
<organism evidence="11 12">
    <name type="scientific">Emcibacter nanhaiensis</name>
    <dbReference type="NCBI Taxonomy" id="1505037"/>
    <lineage>
        <taxon>Bacteria</taxon>
        <taxon>Pseudomonadati</taxon>
        <taxon>Pseudomonadota</taxon>
        <taxon>Alphaproteobacteria</taxon>
        <taxon>Emcibacterales</taxon>
        <taxon>Emcibacteraceae</taxon>
        <taxon>Emcibacter</taxon>
    </lineage>
</organism>
<proteinExistence type="inferred from homology"/>
<dbReference type="EMBL" id="VFIY01000018">
    <property type="protein sequence ID" value="TPD57567.1"/>
    <property type="molecule type" value="Genomic_DNA"/>
</dbReference>
<comment type="similarity">
    <text evidence="2">Belongs to the MscS (TC 1.A.23) family.</text>
</comment>
<name>A0A501PC41_9PROT</name>
<feature type="transmembrane region" description="Helical" evidence="7">
    <location>
        <begin position="26"/>
        <end position="46"/>
    </location>
</feature>
<evidence type="ECO:0000313" key="12">
    <source>
        <dbReference type="Proteomes" id="UP000319148"/>
    </source>
</evidence>
<dbReference type="InterPro" id="IPR011066">
    <property type="entry name" value="MscS_channel_C_sf"/>
</dbReference>
<keyword evidence="4 7" id="KW-0812">Transmembrane</keyword>
<evidence type="ECO:0000259" key="9">
    <source>
        <dbReference type="Pfam" id="PF21082"/>
    </source>
</evidence>
<dbReference type="Pfam" id="PF00924">
    <property type="entry name" value="MS_channel_2nd"/>
    <property type="match status" value="1"/>
</dbReference>
<dbReference type="AlphaFoldDB" id="A0A501PC41"/>
<dbReference type="GO" id="GO:0005886">
    <property type="term" value="C:plasma membrane"/>
    <property type="evidence" value="ECO:0007669"/>
    <property type="project" value="UniProtKB-SubCell"/>
</dbReference>
<dbReference type="Gene3D" id="3.30.70.100">
    <property type="match status" value="1"/>
</dbReference>
<dbReference type="InterPro" id="IPR011014">
    <property type="entry name" value="MscS_channel_TM-2"/>
</dbReference>
<gene>
    <name evidence="11" type="ORF">FIV46_15750</name>
</gene>